<keyword evidence="1" id="KW-0472">Membrane</keyword>
<dbReference type="EMBL" id="CP024310">
    <property type="protein sequence ID" value="AUX80698.1"/>
    <property type="molecule type" value="Genomic_DNA"/>
</dbReference>
<organism evidence="2 3">
    <name type="scientific">Rhizobium fredii</name>
    <name type="common">Sinorhizobium fredii</name>
    <dbReference type="NCBI Taxonomy" id="380"/>
    <lineage>
        <taxon>Bacteria</taxon>
        <taxon>Pseudomonadati</taxon>
        <taxon>Pseudomonadota</taxon>
        <taxon>Alphaproteobacteria</taxon>
        <taxon>Hyphomicrobiales</taxon>
        <taxon>Rhizobiaceae</taxon>
        <taxon>Sinorhizobium/Ensifer group</taxon>
        <taxon>Sinorhizobium</taxon>
    </lineage>
</organism>
<evidence type="ECO:0000313" key="3">
    <source>
        <dbReference type="Proteomes" id="UP000239340"/>
    </source>
</evidence>
<accession>A0A2L0HGR2</accession>
<evidence type="ECO:0008006" key="4">
    <source>
        <dbReference type="Google" id="ProtNLM"/>
    </source>
</evidence>
<dbReference type="InterPro" id="IPR021741">
    <property type="entry name" value="DUF3311"/>
</dbReference>
<dbReference type="PANTHER" id="PTHR40034:SF1">
    <property type="entry name" value="BSL5891 PROTEIN"/>
    <property type="match status" value="1"/>
</dbReference>
<proteinExistence type="predicted"/>
<geneLocation type="plasmid" evidence="3">
    <name>psfrenxt3c</name>
</geneLocation>
<dbReference type="PANTHER" id="PTHR40034">
    <property type="entry name" value="BSL5891 PROTEIN"/>
    <property type="match status" value="1"/>
</dbReference>
<dbReference type="Pfam" id="PF11755">
    <property type="entry name" value="DUF3311"/>
    <property type="match status" value="1"/>
</dbReference>
<dbReference type="Proteomes" id="UP000239340">
    <property type="component" value="Plasmid pSfreNXT3c"/>
</dbReference>
<reference evidence="2 3" key="1">
    <citation type="submission" date="2017-10" db="EMBL/GenBank/DDBJ databases">
        <title>Analysis of the genome sequences of Rhizobium populations associated to common bean (phaseolus vulgaris).</title>
        <authorList>
            <person name="Bustos P."/>
            <person name="Santamaria R.I."/>
            <person name="Miranda-Sanchez F."/>
            <person name="Perez-Carrascal O."/>
            <person name="Juarez S."/>
            <person name="Lozano L."/>
            <person name="Martinez-Flores I."/>
            <person name="Vinuesa P."/>
            <person name="Martinez-Romero E."/>
            <person name="Cevallos M.A."/>
            <person name="Romero D."/>
            <person name="Davila G."/>
            <person name="Gonzalez V."/>
        </authorList>
    </citation>
    <scope>NUCLEOTIDE SEQUENCE [LARGE SCALE GENOMIC DNA]</scope>
    <source>
        <strain evidence="2 3">NXT3</strain>
        <plasmid evidence="3">Plasmid psfrenxt3c</plasmid>
    </source>
</reference>
<name>A0A2L0HGR2_RHIFR</name>
<sequence>MPRITCHRSVKSGRRAESRAYFRHPVQVQTSREENVIRLLLLAPYIGLLWVPFYNFEEPKLFGFPFFYWYQLAWVPLTSLITYFVYRSVRHDG</sequence>
<protein>
    <recommendedName>
        <fullName evidence="4">DUF3311 domain-containing protein</fullName>
    </recommendedName>
</protein>
<keyword evidence="2" id="KW-0614">Plasmid</keyword>
<keyword evidence="1" id="KW-0812">Transmembrane</keyword>
<feature type="transmembrane region" description="Helical" evidence="1">
    <location>
        <begin position="36"/>
        <end position="54"/>
    </location>
</feature>
<keyword evidence="1" id="KW-1133">Transmembrane helix</keyword>
<gene>
    <name evidence="2" type="ORF">NXT3_PC01551</name>
</gene>
<dbReference type="AlphaFoldDB" id="A0A2L0HGR2"/>
<evidence type="ECO:0000256" key="1">
    <source>
        <dbReference type="SAM" id="Phobius"/>
    </source>
</evidence>
<feature type="transmembrane region" description="Helical" evidence="1">
    <location>
        <begin position="66"/>
        <end position="86"/>
    </location>
</feature>
<evidence type="ECO:0000313" key="2">
    <source>
        <dbReference type="EMBL" id="AUX80698.1"/>
    </source>
</evidence>